<sequence>MIQRYKFDERLDKLHQEILIMSSIVEEMLRDSISSLINKDDELARKVIDRDDDVDEKEVMLQELCIKIIATQQPVATDLRTVASAFKILTNLERIADHAVNIAETTLDLMKEEYIKPLIDIPKLSEIALEAVKISIDSYVNQDISKLDAMIEKENQIDSLFRKIYRDLLNYMIEDTANIKQASRFTFVASYLERVGDHGTNIFESVHYIVTGEYRDFKDLEGVKKSK</sequence>
<keyword evidence="4 7" id="KW-0813">Transport</keyword>
<evidence type="ECO:0000256" key="5">
    <source>
        <dbReference type="ARBA" id="ARBA00022490"/>
    </source>
</evidence>
<dbReference type="EMBL" id="FQTU01000001">
    <property type="protein sequence ID" value="SHE27096.1"/>
    <property type="molecule type" value="Genomic_DNA"/>
</dbReference>
<comment type="similarity">
    <text evidence="2 7">Belongs to the PhoU family.</text>
</comment>
<dbReference type="GO" id="GO:0045936">
    <property type="term" value="P:negative regulation of phosphate metabolic process"/>
    <property type="evidence" value="ECO:0007669"/>
    <property type="project" value="InterPro"/>
</dbReference>
<evidence type="ECO:0000256" key="6">
    <source>
        <dbReference type="ARBA" id="ARBA00022592"/>
    </source>
</evidence>
<evidence type="ECO:0000256" key="4">
    <source>
        <dbReference type="ARBA" id="ARBA00022448"/>
    </source>
</evidence>
<evidence type="ECO:0000313" key="10">
    <source>
        <dbReference type="Proteomes" id="UP000184251"/>
    </source>
</evidence>
<protein>
    <recommendedName>
        <fullName evidence="7">Phosphate-specific transport system accessory protein PhoU</fullName>
    </recommendedName>
</protein>
<dbReference type="InterPro" id="IPR028366">
    <property type="entry name" value="PhoU"/>
</dbReference>
<dbReference type="Pfam" id="PF01895">
    <property type="entry name" value="PhoU"/>
    <property type="match status" value="2"/>
</dbReference>
<keyword evidence="5 7" id="KW-0963">Cytoplasm</keyword>
<organism evidence="9 10">
    <name type="scientific">Alkalibacter saccharofermentans DSM 14828</name>
    <dbReference type="NCBI Taxonomy" id="1120975"/>
    <lineage>
        <taxon>Bacteria</taxon>
        <taxon>Bacillati</taxon>
        <taxon>Bacillota</taxon>
        <taxon>Clostridia</taxon>
        <taxon>Eubacteriales</taxon>
        <taxon>Eubacteriaceae</taxon>
        <taxon>Alkalibacter</taxon>
    </lineage>
</organism>
<dbReference type="FunFam" id="1.20.58.220:FF:000004">
    <property type="entry name" value="Phosphate-specific transport system accessory protein PhoU"/>
    <property type="match status" value="1"/>
</dbReference>
<dbReference type="GO" id="GO:0005737">
    <property type="term" value="C:cytoplasm"/>
    <property type="evidence" value="ECO:0007669"/>
    <property type="project" value="UniProtKB-SubCell"/>
</dbReference>
<dbReference type="PANTHER" id="PTHR42930:SF3">
    <property type="entry name" value="PHOSPHATE-SPECIFIC TRANSPORT SYSTEM ACCESSORY PROTEIN PHOU"/>
    <property type="match status" value="1"/>
</dbReference>
<gene>
    <name evidence="9" type="ORF">SAMN02746064_00039</name>
</gene>
<evidence type="ECO:0000256" key="2">
    <source>
        <dbReference type="ARBA" id="ARBA00008107"/>
    </source>
</evidence>
<comment type="subcellular location">
    <subcellularLocation>
        <location evidence="1 7">Cytoplasm</location>
    </subcellularLocation>
</comment>
<evidence type="ECO:0000256" key="7">
    <source>
        <dbReference type="PIRNR" id="PIRNR003107"/>
    </source>
</evidence>
<dbReference type="Proteomes" id="UP000184251">
    <property type="component" value="Unassembled WGS sequence"/>
</dbReference>
<evidence type="ECO:0000256" key="1">
    <source>
        <dbReference type="ARBA" id="ARBA00004496"/>
    </source>
</evidence>
<dbReference type="InterPro" id="IPR038078">
    <property type="entry name" value="PhoU-like_sf"/>
</dbReference>
<feature type="domain" description="PhoU" evidence="8">
    <location>
        <begin position="121"/>
        <end position="206"/>
    </location>
</feature>
<evidence type="ECO:0000259" key="8">
    <source>
        <dbReference type="Pfam" id="PF01895"/>
    </source>
</evidence>
<dbReference type="InterPro" id="IPR026022">
    <property type="entry name" value="PhoU_dom"/>
</dbReference>
<evidence type="ECO:0000313" key="9">
    <source>
        <dbReference type="EMBL" id="SHE27096.1"/>
    </source>
</evidence>
<keyword evidence="6 7" id="KW-0592">Phosphate transport</keyword>
<keyword evidence="10" id="KW-1185">Reference proteome</keyword>
<dbReference type="GO" id="GO:0006817">
    <property type="term" value="P:phosphate ion transport"/>
    <property type="evidence" value="ECO:0007669"/>
    <property type="project" value="UniProtKB-KW"/>
</dbReference>
<name>A0A1M4S4F8_9FIRM</name>
<dbReference type="PIRSF" id="PIRSF003107">
    <property type="entry name" value="PhoU"/>
    <property type="match status" value="1"/>
</dbReference>
<reference evidence="9 10" key="1">
    <citation type="submission" date="2016-11" db="EMBL/GenBank/DDBJ databases">
        <authorList>
            <person name="Jaros S."/>
            <person name="Januszkiewicz K."/>
            <person name="Wedrychowicz H."/>
        </authorList>
    </citation>
    <scope>NUCLEOTIDE SEQUENCE [LARGE SCALE GENOMIC DNA]</scope>
    <source>
        <strain evidence="9 10">DSM 14828</strain>
    </source>
</reference>
<comment type="subunit">
    <text evidence="3 7">Homodimer.</text>
</comment>
<dbReference type="GO" id="GO:0030643">
    <property type="term" value="P:intracellular phosphate ion homeostasis"/>
    <property type="evidence" value="ECO:0007669"/>
    <property type="project" value="InterPro"/>
</dbReference>
<dbReference type="SUPFAM" id="SSF109755">
    <property type="entry name" value="PhoU-like"/>
    <property type="match status" value="1"/>
</dbReference>
<dbReference type="STRING" id="1120975.SAMN02746064_00039"/>
<dbReference type="RefSeq" id="WP_200789365.1">
    <property type="nucleotide sequence ID" value="NZ_FQTU01000001.1"/>
</dbReference>
<proteinExistence type="inferred from homology"/>
<accession>A0A1M4S4F8</accession>
<comment type="function">
    <text evidence="7">Plays a role in the regulation of phosphate uptake.</text>
</comment>
<feature type="domain" description="PhoU" evidence="8">
    <location>
        <begin position="19"/>
        <end position="105"/>
    </location>
</feature>
<dbReference type="AlphaFoldDB" id="A0A1M4S4F8"/>
<dbReference type="Gene3D" id="1.20.58.220">
    <property type="entry name" value="Phosphate transport system protein phou homolog 2, domain 2"/>
    <property type="match status" value="1"/>
</dbReference>
<evidence type="ECO:0000256" key="3">
    <source>
        <dbReference type="ARBA" id="ARBA00011738"/>
    </source>
</evidence>
<dbReference type="NCBIfam" id="TIGR02135">
    <property type="entry name" value="phoU_full"/>
    <property type="match status" value="1"/>
</dbReference>
<dbReference type="PANTHER" id="PTHR42930">
    <property type="entry name" value="PHOSPHATE-SPECIFIC TRANSPORT SYSTEM ACCESSORY PROTEIN PHOU"/>
    <property type="match status" value="1"/>
</dbReference>